<keyword evidence="4" id="KW-1185">Reference proteome</keyword>
<dbReference type="PANTHER" id="PTHR43213:SF5">
    <property type="entry name" value="BIFUNCTIONAL DTTP_UTP PYROPHOSPHATASE_METHYLTRANSFERASE PROTEIN-RELATED"/>
    <property type="match status" value="1"/>
</dbReference>
<dbReference type="PIRSF" id="PIRSF006305">
    <property type="entry name" value="Maf"/>
    <property type="match status" value="1"/>
</dbReference>
<dbReference type="SUPFAM" id="SSF52972">
    <property type="entry name" value="ITPase-like"/>
    <property type="match status" value="1"/>
</dbReference>
<protein>
    <recommendedName>
        <fullName evidence="5">Maf-like protein</fullName>
    </recommendedName>
</protein>
<comment type="caution">
    <text evidence="3">The sequence shown here is derived from an EMBL/GenBank/DDBJ whole genome shotgun (WGS) entry which is preliminary data.</text>
</comment>
<dbReference type="EMBL" id="CAXIEN010000002">
    <property type="protein sequence ID" value="CAL1261449.1"/>
    <property type="molecule type" value="Genomic_DNA"/>
</dbReference>
<dbReference type="HAMAP" id="MF_00528">
    <property type="entry name" value="Maf"/>
    <property type="match status" value="1"/>
</dbReference>
<dbReference type="InterPro" id="IPR003697">
    <property type="entry name" value="Maf-like"/>
</dbReference>
<dbReference type="PANTHER" id="PTHR43213">
    <property type="entry name" value="BIFUNCTIONAL DTTP/UTP PYROPHOSPHATASE/METHYLTRANSFERASE PROTEIN-RELATED"/>
    <property type="match status" value="1"/>
</dbReference>
<comment type="cofactor">
    <cofactor evidence="1">
        <name>a divalent metal cation</name>
        <dbReference type="ChEBI" id="CHEBI:60240"/>
    </cofactor>
</comment>
<evidence type="ECO:0000313" key="3">
    <source>
        <dbReference type="EMBL" id="CAL1261449.1"/>
    </source>
</evidence>
<evidence type="ECO:0000313" key="4">
    <source>
        <dbReference type="Proteomes" id="UP001497382"/>
    </source>
</evidence>
<keyword evidence="2" id="KW-0378">Hydrolase</keyword>
<dbReference type="Proteomes" id="UP001497382">
    <property type="component" value="Unassembled WGS sequence"/>
</dbReference>
<proteinExistence type="inferred from homology"/>
<organism evidence="3 4">
    <name type="scientific">Larinioides sclopetarius</name>
    <dbReference type="NCBI Taxonomy" id="280406"/>
    <lineage>
        <taxon>Eukaryota</taxon>
        <taxon>Metazoa</taxon>
        <taxon>Ecdysozoa</taxon>
        <taxon>Arthropoda</taxon>
        <taxon>Chelicerata</taxon>
        <taxon>Arachnida</taxon>
        <taxon>Araneae</taxon>
        <taxon>Araneomorphae</taxon>
        <taxon>Entelegynae</taxon>
        <taxon>Araneoidea</taxon>
        <taxon>Araneidae</taxon>
        <taxon>Larinioides</taxon>
    </lineage>
</organism>
<sequence>MDERGVEHVFFQYKLNMLALYSSHLLSRTILLASNSPQRQKILKEIGLSFKVVPSNFAEDLDPTSFSSPAEFVKETAKQKALDVVSSIEAEKKPDLPHLIIAADTVVVLDNEIIGKPKSEKDNIDILKRLSGRSHLVFTGIALIVFDKLSENVPFKYHVRTLHDVTDVQMAPLPTEVIEAYVKTGEPANKAGGYGIQGMASTLIEGIKGDYFNVVGLPAYKLAKEIYDLCKSSLL</sequence>
<dbReference type="GO" id="GO:0047429">
    <property type="term" value="F:nucleoside triphosphate diphosphatase activity"/>
    <property type="evidence" value="ECO:0007669"/>
    <property type="project" value="InterPro"/>
</dbReference>
<dbReference type="Gene3D" id="3.90.950.10">
    <property type="match status" value="1"/>
</dbReference>
<name>A0AAV1YRF4_9ARAC</name>
<gene>
    <name evidence="3" type="ORF">LARSCL_LOCUS402</name>
</gene>
<dbReference type="CDD" id="cd00555">
    <property type="entry name" value="Maf"/>
    <property type="match status" value="1"/>
</dbReference>
<dbReference type="NCBIfam" id="TIGR00172">
    <property type="entry name" value="maf"/>
    <property type="match status" value="1"/>
</dbReference>
<dbReference type="Pfam" id="PF02545">
    <property type="entry name" value="Maf"/>
    <property type="match status" value="1"/>
</dbReference>
<evidence type="ECO:0000256" key="1">
    <source>
        <dbReference type="ARBA" id="ARBA00001968"/>
    </source>
</evidence>
<evidence type="ECO:0008006" key="5">
    <source>
        <dbReference type="Google" id="ProtNLM"/>
    </source>
</evidence>
<evidence type="ECO:0000256" key="2">
    <source>
        <dbReference type="ARBA" id="ARBA00022801"/>
    </source>
</evidence>
<dbReference type="AlphaFoldDB" id="A0AAV1YRF4"/>
<dbReference type="InterPro" id="IPR029001">
    <property type="entry name" value="ITPase-like_fam"/>
</dbReference>
<reference evidence="3 4" key="1">
    <citation type="submission" date="2024-04" db="EMBL/GenBank/DDBJ databases">
        <authorList>
            <person name="Rising A."/>
            <person name="Reimegard J."/>
            <person name="Sonavane S."/>
            <person name="Akerstrom W."/>
            <person name="Nylinder S."/>
            <person name="Hedman E."/>
            <person name="Kallberg Y."/>
        </authorList>
    </citation>
    <scope>NUCLEOTIDE SEQUENCE [LARGE SCALE GENOMIC DNA]</scope>
</reference>
<accession>A0AAV1YRF4</accession>